<evidence type="ECO:0000256" key="1">
    <source>
        <dbReference type="ARBA" id="ARBA00001933"/>
    </source>
</evidence>
<keyword evidence="3" id="KW-0032">Aminotransferase</keyword>
<accession>A0AAD9W725</accession>
<evidence type="ECO:0000256" key="4">
    <source>
        <dbReference type="ARBA" id="ARBA00022679"/>
    </source>
</evidence>
<gene>
    <name evidence="7" type="ORF">N8I77_000385</name>
</gene>
<dbReference type="Gene3D" id="3.40.640.10">
    <property type="entry name" value="Type I PLP-dependent aspartate aminotransferase-like (Major domain)"/>
    <property type="match status" value="1"/>
</dbReference>
<feature type="domain" description="Aminotransferase class I/classII large" evidence="6">
    <location>
        <begin position="89"/>
        <end position="526"/>
    </location>
</feature>
<keyword evidence="8" id="KW-1185">Reference proteome</keyword>
<evidence type="ECO:0000313" key="7">
    <source>
        <dbReference type="EMBL" id="KAK2613472.1"/>
    </source>
</evidence>
<dbReference type="Proteomes" id="UP001265746">
    <property type="component" value="Unassembled WGS sequence"/>
</dbReference>
<dbReference type="InterPro" id="IPR050859">
    <property type="entry name" value="Class-I_PLP-dep_aminotransf"/>
</dbReference>
<organism evidence="7 8">
    <name type="scientific">Phomopsis amygdali</name>
    <name type="common">Fusicoccum amygdali</name>
    <dbReference type="NCBI Taxonomy" id="1214568"/>
    <lineage>
        <taxon>Eukaryota</taxon>
        <taxon>Fungi</taxon>
        <taxon>Dikarya</taxon>
        <taxon>Ascomycota</taxon>
        <taxon>Pezizomycotina</taxon>
        <taxon>Sordariomycetes</taxon>
        <taxon>Sordariomycetidae</taxon>
        <taxon>Diaporthales</taxon>
        <taxon>Diaporthaceae</taxon>
        <taxon>Diaporthe</taxon>
    </lineage>
</organism>
<dbReference type="GO" id="GO:0030170">
    <property type="term" value="F:pyridoxal phosphate binding"/>
    <property type="evidence" value="ECO:0007669"/>
    <property type="project" value="InterPro"/>
</dbReference>
<sequence>MSYSTTEPLSLAHHFSRASKTRRPNPLKEYYKYLFVPGMCNFSGGLPHPDIFPFEALDLSVNHPLKNPLLNHKETDHPSGNYPDIHVRIPRRVREDHPGHKVDLSTVLQYGSAQGYTPLYTWLRKLVNLTYHPNIPYQGGADVIIDGGSADGLSKVFELLFNPWNQDLDDIQNREGLIVEDFVYGPPLSQIRPKNVNIVPVTMDAEGMLAHGVGSLSDVLQDWDFSKGKRPHVVYTIPTGQNPTSGVLSFKRRKEIYAVCSKFDLVLIEDDPYWNLFYPSTLSISKQYRGLSTSTDFPTNTSHNYCTESLKGRSTGYQFLDELIPSFLSLDTDGRVIRLDSFSKSIAPGCRLGWITAQPSVCEQLFKITDDTTQQPSGFVQAIITRLIGELGSTGNASTAWGLEGWVRWLEGLRSAYERRMIKLATALEQNKVVTSATCQTKMFDFQWPMGGMFLWVEVNIFSHPLVSTVGPKRLMRALWIRCTQHPYRILTVPGGDFAATESVKETRGFLFLRFCFAAVEEGLLEGKAQSFAEACRDFWSIQSSNDINEIMRDEDALESSHREDAA</sequence>
<evidence type="ECO:0000259" key="6">
    <source>
        <dbReference type="Pfam" id="PF00155"/>
    </source>
</evidence>
<comment type="caution">
    <text evidence="7">The sequence shown here is derived from an EMBL/GenBank/DDBJ whole genome shotgun (WGS) entry which is preliminary data.</text>
</comment>
<dbReference type="AlphaFoldDB" id="A0AAD9W725"/>
<dbReference type="InterPro" id="IPR015421">
    <property type="entry name" value="PyrdxlP-dep_Trfase_major"/>
</dbReference>
<dbReference type="PANTHER" id="PTHR42790">
    <property type="entry name" value="AMINOTRANSFERASE"/>
    <property type="match status" value="1"/>
</dbReference>
<dbReference type="SUPFAM" id="SSF53383">
    <property type="entry name" value="PLP-dependent transferases"/>
    <property type="match status" value="1"/>
</dbReference>
<evidence type="ECO:0000256" key="2">
    <source>
        <dbReference type="ARBA" id="ARBA00007441"/>
    </source>
</evidence>
<dbReference type="InterPro" id="IPR015424">
    <property type="entry name" value="PyrdxlP-dep_Trfase"/>
</dbReference>
<comment type="similarity">
    <text evidence="2">Belongs to the class-I pyridoxal-phosphate-dependent aminotransferase family.</text>
</comment>
<keyword evidence="4" id="KW-0808">Transferase</keyword>
<proteinExistence type="inferred from homology"/>
<evidence type="ECO:0000313" key="8">
    <source>
        <dbReference type="Proteomes" id="UP001265746"/>
    </source>
</evidence>
<keyword evidence="5" id="KW-0663">Pyridoxal phosphate</keyword>
<dbReference type="GO" id="GO:0008483">
    <property type="term" value="F:transaminase activity"/>
    <property type="evidence" value="ECO:0007669"/>
    <property type="project" value="UniProtKB-KW"/>
</dbReference>
<evidence type="ECO:0000256" key="5">
    <source>
        <dbReference type="ARBA" id="ARBA00022898"/>
    </source>
</evidence>
<comment type="cofactor">
    <cofactor evidence="1">
        <name>pyridoxal 5'-phosphate</name>
        <dbReference type="ChEBI" id="CHEBI:597326"/>
    </cofactor>
</comment>
<dbReference type="InterPro" id="IPR004839">
    <property type="entry name" value="Aminotransferase_I/II_large"/>
</dbReference>
<dbReference type="EMBL" id="JAUJFL010000001">
    <property type="protein sequence ID" value="KAK2613472.1"/>
    <property type="molecule type" value="Genomic_DNA"/>
</dbReference>
<evidence type="ECO:0000256" key="3">
    <source>
        <dbReference type="ARBA" id="ARBA00022576"/>
    </source>
</evidence>
<name>A0AAD9W725_PHOAM</name>
<dbReference type="GO" id="GO:1901605">
    <property type="term" value="P:alpha-amino acid metabolic process"/>
    <property type="evidence" value="ECO:0007669"/>
    <property type="project" value="TreeGrafter"/>
</dbReference>
<dbReference type="PANTHER" id="PTHR42790:SF1">
    <property type="entry name" value="AROMATIC AMINO ACID AMINOTRANSFERASE, HYPOTHETICAL (EUROFUNG)"/>
    <property type="match status" value="1"/>
</dbReference>
<reference evidence="7" key="1">
    <citation type="submission" date="2023-06" db="EMBL/GenBank/DDBJ databases">
        <authorList>
            <person name="Noh H."/>
        </authorList>
    </citation>
    <scope>NUCLEOTIDE SEQUENCE</scope>
    <source>
        <strain evidence="7">DUCC20226</strain>
    </source>
</reference>
<dbReference type="Pfam" id="PF00155">
    <property type="entry name" value="Aminotran_1_2"/>
    <property type="match status" value="1"/>
</dbReference>
<protein>
    <recommendedName>
        <fullName evidence="6">Aminotransferase class I/classII large domain-containing protein</fullName>
    </recommendedName>
</protein>
<dbReference type="CDD" id="cd00609">
    <property type="entry name" value="AAT_like"/>
    <property type="match status" value="1"/>
</dbReference>